<dbReference type="RefSeq" id="WP_163773440.1">
    <property type="nucleotide sequence ID" value="NZ_JAAGXA010000012.1"/>
</dbReference>
<reference evidence="3 4" key="1">
    <citation type="journal article" date="2014" name="Int. J. Syst. Evol. Microbiol.">
        <title>Nocardioides zeae sp. nov., isolated from the stem of Zea mays.</title>
        <authorList>
            <person name="Glaeser S.P."/>
            <person name="McInroy J.A."/>
            <person name="Busse H.J."/>
            <person name="Kampfer P."/>
        </authorList>
    </citation>
    <scope>NUCLEOTIDE SEQUENCE [LARGE SCALE GENOMIC DNA]</scope>
    <source>
        <strain evidence="3 4">JCM 30728</strain>
    </source>
</reference>
<proteinExistence type="inferred from homology"/>
<dbReference type="Gene3D" id="3.30.530.20">
    <property type="match status" value="1"/>
</dbReference>
<keyword evidence="4" id="KW-1185">Reference proteome</keyword>
<dbReference type="Pfam" id="PF08327">
    <property type="entry name" value="AHSA1"/>
    <property type="match status" value="1"/>
</dbReference>
<evidence type="ECO:0000313" key="4">
    <source>
        <dbReference type="Proteomes" id="UP000468687"/>
    </source>
</evidence>
<feature type="domain" description="Activator of Hsp90 ATPase homologue 1/2-like C-terminal" evidence="2">
    <location>
        <begin position="13"/>
        <end position="133"/>
    </location>
</feature>
<sequence length="139" mass="15713">MQATVEIERDLSAPPDRVWRALTEADELSAWFWPERFAAVAVSDPVEDGVWRVVSDVVGMGVSGRYEGACAPGWARWTWRWDGEEQESTVSVGLEPTYAGTRLRVVHSGLRHEDLDAHREGWESCLDRLPEHLAEPREA</sequence>
<name>A0A6P0HNM6_9ACTN</name>
<protein>
    <submittedName>
        <fullName evidence="3">SRPBCC domain-containing protein</fullName>
    </submittedName>
</protein>
<dbReference type="EMBL" id="JAAGXA010000012">
    <property type="protein sequence ID" value="NEN79900.1"/>
    <property type="molecule type" value="Genomic_DNA"/>
</dbReference>
<comment type="similarity">
    <text evidence="1">Belongs to the AHA1 family.</text>
</comment>
<evidence type="ECO:0000313" key="3">
    <source>
        <dbReference type="EMBL" id="NEN79900.1"/>
    </source>
</evidence>
<dbReference type="InterPro" id="IPR023393">
    <property type="entry name" value="START-like_dom_sf"/>
</dbReference>
<dbReference type="AlphaFoldDB" id="A0A6P0HNM6"/>
<dbReference type="InterPro" id="IPR013538">
    <property type="entry name" value="ASHA1/2-like_C"/>
</dbReference>
<dbReference type="Proteomes" id="UP000468687">
    <property type="component" value="Unassembled WGS sequence"/>
</dbReference>
<organism evidence="3 4">
    <name type="scientific">Nocardioides zeae</name>
    <dbReference type="NCBI Taxonomy" id="1457234"/>
    <lineage>
        <taxon>Bacteria</taxon>
        <taxon>Bacillati</taxon>
        <taxon>Actinomycetota</taxon>
        <taxon>Actinomycetes</taxon>
        <taxon>Propionibacteriales</taxon>
        <taxon>Nocardioidaceae</taxon>
        <taxon>Nocardioides</taxon>
    </lineage>
</organism>
<gene>
    <name evidence="3" type="ORF">G3T38_16645</name>
</gene>
<accession>A0A6P0HNM6</accession>
<evidence type="ECO:0000259" key="2">
    <source>
        <dbReference type="Pfam" id="PF08327"/>
    </source>
</evidence>
<dbReference type="CDD" id="cd07814">
    <property type="entry name" value="SRPBCC_CalC_Aha1-like"/>
    <property type="match status" value="1"/>
</dbReference>
<comment type="caution">
    <text evidence="3">The sequence shown here is derived from an EMBL/GenBank/DDBJ whole genome shotgun (WGS) entry which is preliminary data.</text>
</comment>
<dbReference type="SUPFAM" id="SSF55961">
    <property type="entry name" value="Bet v1-like"/>
    <property type="match status" value="1"/>
</dbReference>
<evidence type="ECO:0000256" key="1">
    <source>
        <dbReference type="ARBA" id="ARBA00006817"/>
    </source>
</evidence>